<dbReference type="PROSITE" id="PS51257">
    <property type="entry name" value="PROKAR_LIPOPROTEIN"/>
    <property type="match status" value="1"/>
</dbReference>
<comment type="similarity">
    <text evidence="1">Belongs to the sulfatase family.</text>
</comment>
<dbReference type="CDD" id="cd16031">
    <property type="entry name" value="G6S_like"/>
    <property type="match status" value="1"/>
</dbReference>
<dbReference type="InterPro" id="IPR002591">
    <property type="entry name" value="Phosphodiest/P_Trfase"/>
</dbReference>
<dbReference type="Pfam" id="PF01663">
    <property type="entry name" value="Phosphodiest"/>
    <property type="match status" value="1"/>
</dbReference>
<name>A0A4R6GU95_9BACT</name>
<gene>
    <name evidence="4" type="ORF">DET52_108188</name>
</gene>
<dbReference type="PROSITE" id="PS00149">
    <property type="entry name" value="SULFATASE_2"/>
    <property type="match status" value="1"/>
</dbReference>
<evidence type="ECO:0000313" key="4">
    <source>
        <dbReference type="EMBL" id="TDN98400.1"/>
    </source>
</evidence>
<dbReference type="EMBL" id="SNWI01000008">
    <property type="protein sequence ID" value="TDN98400.1"/>
    <property type="molecule type" value="Genomic_DNA"/>
</dbReference>
<evidence type="ECO:0000256" key="2">
    <source>
        <dbReference type="ARBA" id="ARBA00022801"/>
    </source>
</evidence>
<feature type="domain" description="N-sulphoglucosamine sulphohydrolase C-terminal" evidence="3">
    <location>
        <begin position="359"/>
        <end position="511"/>
    </location>
</feature>
<dbReference type="OrthoDB" id="9765065at2"/>
<dbReference type="RefSeq" id="WP_133466187.1">
    <property type="nucleotide sequence ID" value="NZ_SNWI01000008.1"/>
</dbReference>
<evidence type="ECO:0000256" key="1">
    <source>
        <dbReference type="ARBA" id="ARBA00008779"/>
    </source>
</evidence>
<dbReference type="Gene3D" id="3.40.720.10">
    <property type="entry name" value="Alkaline Phosphatase, subunit A"/>
    <property type="match status" value="2"/>
</dbReference>
<dbReference type="Pfam" id="PF16347">
    <property type="entry name" value="SGSH_C"/>
    <property type="match status" value="1"/>
</dbReference>
<sequence>MRYFSKTILLSFNVALLASCGITSKDRKSTKPNILYIISDDHALQAIGAYGHPITKLAPTPNIDRLANEGALFTENYCANSICGPSRATILTGKHSHANGLMRNDNTKFNGHQPTVANILHANGYQTAIIGKWHLNTRPVGFDHYQILNDQGEYNNPDFVTKDTVQQFMGYVTNLITDFTKKWLDERDDSKPFFLMMQHKAPHRNWIPDEKYYHLFENTEFPVPDNYFDNYEGREAAQIQEMNIYQHAYEGHDLKMVDGVGSDQLLYDRWPQVFFGRMTDEERQTFLDAYRERNDDFYQTERTDKEKAIWKLQRYLQDYLACVRSIDDSVGEIYDYLEEKGLLENTIVVYTSDQGFYLGEHGWFDKRWMYEESFRMPLIIRDPFAPKQGQKVEAMTQNIDFAPTFLDMAGVTAPEEMQGRSLLPLIDGTPTAEPWRKSLYYHYYEYPGFHSVKAHNGVKMEHYKLIHFYKDNVWEMYDLKADPTEMNNVYGLVEYNDIQFELHAELEKLIHQYQVPQKYLQ</sequence>
<evidence type="ECO:0000313" key="5">
    <source>
        <dbReference type="Proteomes" id="UP000294848"/>
    </source>
</evidence>
<dbReference type="PROSITE" id="PS00523">
    <property type="entry name" value="SULFATASE_1"/>
    <property type="match status" value="1"/>
</dbReference>
<proteinExistence type="inferred from homology"/>
<comment type="caution">
    <text evidence="4">The sequence shown here is derived from an EMBL/GenBank/DDBJ whole genome shotgun (WGS) entry which is preliminary data.</text>
</comment>
<accession>A0A4R6GU95</accession>
<dbReference type="InterPro" id="IPR017850">
    <property type="entry name" value="Alkaline_phosphatase_core_sf"/>
</dbReference>
<keyword evidence="2" id="KW-0378">Hydrolase</keyword>
<dbReference type="InterPro" id="IPR024607">
    <property type="entry name" value="Sulfatase_CS"/>
</dbReference>
<evidence type="ECO:0000259" key="3">
    <source>
        <dbReference type="Pfam" id="PF16347"/>
    </source>
</evidence>
<dbReference type="GO" id="GO:0016787">
    <property type="term" value="F:hydrolase activity"/>
    <property type="evidence" value="ECO:0007669"/>
    <property type="project" value="UniProtKB-KW"/>
</dbReference>
<dbReference type="Proteomes" id="UP000294848">
    <property type="component" value="Unassembled WGS sequence"/>
</dbReference>
<dbReference type="InterPro" id="IPR032506">
    <property type="entry name" value="SGSH_C"/>
</dbReference>
<dbReference type="PANTHER" id="PTHR43108">
    <property type="entry name" value="N-ACETYLGLUCOSAMINE-6-SULFATASE FAMILY MEMBER"/>
    <property type="match status" value="1"/>
</dbReference>
<dbReference type="AlphaFoldDB" id="A0A4R6GU95"/>
<reference evidence="4 5" key="1">
    <citation type="submission" date="2019-03" db="EMBL/GenBank/DDBJ databases">
        <title>Freshwater and sediment microbial communities from various areas in North America, analyzing microbe dynamics in response to fracking.</title>
        <authorList>
            <person name="Lamendella R."/>
        </authorList>
    </citation>
    <scope>NUCLEOTIDE SEQUENCE [LARGE SCALE GENOMIC DNA]</scope>
    <source>
        <strain evidence="4 5">114D</strain>
    </source>
</reference>
<protein>
    <submittedName>
        <fullName evidence="4">Putative sulfatase</fullName>
    </submittedName>
</protein>
<dbReference type="PANTHER" id="PTHR43108:SF6">
    <property type="entry name" value="N-SULPHOGLUCOSAMINE SULPHOHYDROLASE"/>
    <property type="match status" value="1"/>
</dbReference>
<organism evidence="4 5">
    <name type="scientific">Sunxiuqinia elliptica</name>
    <dbReference type="NCBI Taxonomy" id="655355"/>
    <lineage>
        <taxon>Bacteria</taxon>
        <taxon>Pseudomonadati</taxon>
        <taxon>Bacteroidota</taxon>
        <taxon>Bacteroidia</taxon>
        <taxon>Marinilabiliales</taxon>
        <taxon>Prolixibacteraceae</taxon>
        <taxon>Sunxiuqinia</taxon>
    </lineage>
</organism>
<dbReference type="SUPFAM" id="SSF53649">
    <property type="entry name" value="Alkaline phosphatase-like"/>
    <property type="match status" value="1"/>
</dbReference>